<evidence type="ECO:0000313" key="3">
    <source>
        <dbReference type="Proteomes" id="UP000664169"/>
    </source>
</evidence>
<dbReference type="EMBL" id="CAJPDQ010000005">
    <property type="protein sequence ID" value="CAF9909926.1"/>
    <property type="molecule type" value="Genomic_DNA"/>
</dbReference>
<sequence>MLAGLKRFRDFEDDEGVEYSDYKKLRALPFRSSPTSQFTSLSFSNRARAIPRPHTLTAAELSEDETDYDLISPKEQTRQSSLNLYLGDVDNDVDMDISEKLDQPLWSPMPPDSAFAPSFPSSARSILTITTPLARSINTQAPRIPTPIYGHFALTNLIGDLPPASPAMPPPSYINNLSYSRTRPSIDTTSDSFLRRRALPSPISEDEHMESPTIMEHSILGNLKMNAGPLIEQISVQTLTPDTPSTRNWINMATSSPKSRRRSDAISGETEKESRDTTVTLSGHDDLDDIAY</sequence>
<accession>A0A8H3EMI5</accession>
<organism evidence="2 3">
    <name type="scientific">Gomphillus americanus</name>
    <dbReference type="NCBI Taxonomy" id="1940652"/>
    <lineage>
        <taxon>Eukaryota</taxon>
        <taxon>Fungi</taxon>
        <taxon>Dikarya</taxon>
        <taxon>Ascomycota</taxon>
        <taxon>Pezizomycotina</taxon>
        <taxon>Lecanoromycetes</taxon>
        <taxon>OSLEUM clade</taxon>
        <taxon>Ostropomycetidae</taxon>
        <taxon>Ostropales</taxon>
        <taxon>Graphidaceae</taxon>
        <taxon>Gomphilloideae</taxon>
        <taxon>Gomphillus</taxon>
    </lineage>
</organism>
<evidence type="ECO:0000256" key="1">
    <source>
        <dbReference type="SAM" id="MobiDB-lite"/>
    </source>
</evidence>
<protein>
    <submittedName>
        <fullName evidence="2">Uncharacterized protein</fullName>
    </submittedName>
</protein>
<feature type="region of interest" description="Disordered" evidence="1">
    <location>
        <begin position="250"/>
        <end position="292"/>
    </location>
</feature>
<dbReference type="OrthoDB" id="2446291at2759"/>
<proteinExistence type="predicted"/>
<evidence type="ECO:0000313" key="2">
    <source>
        <dbReference type="EMBL" id="CAF9909926.1"/>
    </source>
</evidence>
<comment type="caution">
    <text evidence="2">The sequence shown here is derived from an EMBL/GenBank/DDBJ whole genome shotgun (WGS) entry which is preliminary data.</text>
</comment>
<dbReference type="Proteomes" id="UP000664169">
    <property type="component" value="Unassembled WGS sequence"/>
</dbReference>
<name>A0A8H3EMI5_9LECA</name>
<gene>
    <name evidence="2" type="ORF">GOMPHAMPRED_006904</name>
</gene>
<keyword evidence="3" id="KW-1185">Reference proteome</keyword>
<reference evidence="2" key="1">
    <citation type="submission" date="2021-03" db="EMBL/GenBank/DDBJ databases">
        <authorList>
            <person name="Tagirdzhanova G."/>
        </authorList>
    </citation>
    <scope>NUCLEOTIDE SEQUENCE</scope>
</reference>
<dbReference type="AlphaFoldDB" id="A0A8H3EMI5"/>